<name>X1DNE7_9ZZZZ</name>
<dbReference type="EMBL" id="BART01033317">
    <property type="protein sequence ID" value="GAH06499.1"/>
    <property type="molecule type" value="Genomic_DNA"/>
</dbReference>
<protein>
    <submittedName>
        <fullName evidence="1">Uncharacterized protein</fullName>
    </submittedName>
</protein>
<dbReference type="AlphaFoldDB" id="X1DNE7"/>
<evidence type="ECO:0000313" key="1">
    <source>
        <dbReference type="EMBL" id="GAH06499.1"/>
    </source>
</evidence>
<accession>X1DNE7</accession>
<comment type="caution">
    <text evidence="1">The sequence shown here is derived from an EMBL/GenBank/DDBJ whole genome shotgun (WGS) entry which is preliminary data.</text>
</comment>
<reference evidence="1" key="1">
    <citation type="journal article" date="2014" name="Front. Microbiol.">
        <title>High frequency of phylogenetically diverse reductive dehalogenase-homologous genes in deep subseafloor sedimentary metagenomes.</title>
        <authorList>
            <person name="Kawai M."/>
            <person name="Futagami T."/>
            <person name="Toyoda A."/>
            <person name="Takaki Y."/>
            <person name="Nishi S."/>
            <person name="Hori S."/>
            <person name="Arai W."/>
            <person name="Tsubouchi T."/>
            <person name="Morono Y."/>
            <person name="Uchiyama I."/>
            <person name="Ito T."/>
            <person name="Fujiyama A."/>
            <person name="Inagaki F."/>
            <person name="Takami H."/>
        </authorList>
    </citation>
    <scope>NUCLEOTIDE SEQUENCE</scope>
    <source>
        <strain evidence="1">Expedition CK06-06</strain>
    </source>
</reference>
<proteinExistence type="predicted"/>
<gene>
    <name evidence="1" type="ORF">S01H4_57308</name>
</gene>
<sequence length="60" mass="7107">MNKWHIKHPKDEHRTICGRLAKEFEFSPRTARRVTEDIKKFKTRPCENCLKALEGKIGVK</sequence>
<organism evidence="1">
    <name type="scientific">marine sediment metagenome</name>
    <dbReference type="NCBI Taxonomy" id="412755"/>
    <lineage>
        <taxon>unclassified sequences</taxon>
        <taxon>metagenomes</taxon>
        <taxon>ecological metagenomes</taxon>
    </lineage>
</organism>